<reference evidence="2" key="1">
    <citation type="submission" date="2020-04" db="EMBL/GenBank/DDBJ databases">
        <authorList>
            <person name="Alioto T."/>
            <person name="Alioto T."/>
            <person name="Gomez Garrido J."/>
        </authorList>
    </citation>
    <scope>NUCLEOTIDE SEQUENCE</scope>
    <source>
        <strain evidence="2">A484AB</strain>
    </source>
</reference>
<accession>A0A7D9M8N5</accession>
<dbReference type="InterPro" id="IPR048367">
    <property type="entry name" value="TNP-like_RNaseH_C"/>
</dbReference>
<name>A0A7D9M8N5_PARCT</name>
<evidence type="ECO:0000313" key="3">
    <source>
        <dbReference type="Proteomes" id="UP001152795"/>
    </source>
</evidence>
<evidence type="ECO:0000259" key="1">
    <source>
        <dbReference type="Pfam" id="PF21789"/>
    </source>
</evidence>
<proteinExistence type="predicted"/>
<organism evidence="2 3">
    <name type="scientific">Paramuricea clavata</name>
    <name type="common">Red gorgonian</name>
    <name type="synonym">Violescent sea-whip</name>
    <dbReference type="NCBI Taxonomy" id="317549"/>
    <lineage>
        <taxon>Eukaryota</taxon>
        <taxon>Metazoa</taxon>
        <taxon>Cnidaria</taxon>
        <taxon>Anthozoa</taxon>
        <taxon>Octocorallia</taxon>
        <taxon>Malacalcyonacea</taxon>
        <taxon>Plexauridae</taxon>
        <taxon>Paramuricea</taxon>
    </lineage>
</organism>
<feature type="domain" description="Transposable element P transposase-like RNase H C-terminal" evidence="1">
    <location>
        <begin position="20"/>
        <end position="45"/>
    </location>
</feature>
<evidence type="ECO:0000313" key="2">
    <source>
        <dbReference type="EMBL" id="CAB4044463.1"/>
    </source>
</evidence>
<feature type="non-terminal residue" evidence="2">
    <location>
        <position position="101"/>
    </location>
</feature>
<dbReference type="EMBL" id="CACRXK020035053">
    <property type="protein sequence ID" value="CAB4044463.1"/>
    <property type="molecule type" value="Genomic_DNA"/>
</dbReference>
<dbReference type="Pfam" id="PF21789">
    <property type="entry name" value="TNP-like_RNaseH_C"/>
    <property type="match status" value="1"/>
</dbReference>
<gene>
    <name evidence="2" type="ORF">PACLA_8A077434</name>
</gene>
<protein>
    <recommendedName>
        <fullName evidence="1">Transposable element P transposase-like RNase H C-terminal domain-containing protein</fullName>
    </recommendedName>
</protein>
<keyword evidence="3" id="KW-1185">Reference proteome</keyword>
<sequence length="101" mass="11948">MKTKDFVKQYGDQLYLNLQRLNQDFLELFFLCQRQMCGGTQNMTAYEYSYNVSSLTCLRSSRLLMKKQTNVYEVEESLPYLNGNEQLPERQSNDYIDDCSV</sequence>
<dbReference type="AlphaFoldDB" id="A0A7D9M8N5"/>
<dbReference type="Proteomes" id="UP001152795">
    <property type="component" value="Unassembled WGS sequence"/>
</dbReference>
<comment type="caution">
    <text evidence="2">The sequence shown here is derived from an EMBL/GenBank/DDBJ whole genome shotgun (WGS) entry which is preliminary data.</text>
</comment>